<evidence type="ECO:0000313" key="2">
    <source>
        <dbReference type="EMBL" id="ESR27446.1"/>
    </source>
</evidence>
<feature type="domain" description="DUF218" evidence="1">
    <location>
        <begin position="17"/>
        <end position="179"/>
    </location>
</feature>
<dbReference type="Proteomes" id="UP000017819">
    <property type="component" value="Unassembled WGS sequence"/>
</dbReference>
<dbReference type="InterPro" id="IPR051599">
    <property type="entry name" value="Cell_Envelope_Assoc"/>
</dbReference>
<dbReference type="Pfam" id="PF02698">
    <property type="entry name" value="DUF218"/>
    <property type="match status" value="1"/>
</dbReference>
<proteinExistence type="predicted"/>
<dbReference type="GO" id="GO:0005886">
    <property type="term" value="C:plasma membrane"/>
    <property type="evidence" value="ECO:0007669"/>
    <property type="project" value="TreeGrafter"/>
</dbReference>
<reference evidence="2 3" key="1">
    <citation type="journal article" date="2014" name="Genome Announc.">
        <title>Draft Genome Sequence of Lutibaculum baratangense Strain AMV1T, Isolated from a Mud Volcano in Andamans, India.</title>
        <authorList>
            <person name="Singh A."/>
            <person name="Sreenivas A."/>
            <person name="Sathyanarayana Reddy G."/>
            <person name="Pinnaka A.K."/>
            <person name="Shivaji S."/>
        </authorList>
    </citation>
    <scope>NUCLEOTIDE SEQUENCE [LARGE SCALE GENOMIC DNA]</scope>
    <source>
        <strain evidence="2 3">AMV1</strain>
    </source>
</reference>
<dbReference type="EMBL" id="AWXZ01000004">
    <property type="protein sequence ID" value="ESR27446.1"/>
    <property type="molecule type" value="Genomic_DNA"/>
</dbReference>
<dbReference type="GO" id="GO:0000270">
    <property type="term" value="P:peptidoglycan metabolic process"/>
    <property type="evidence" value="ECO:0007669"/>
    <property type="project" value="TreeGrafter"/>
</dbReference>
<accession>V4RN84</accession>
<dbReference type="CDD" id="cd06259">
    <property type="entry name" value="YdcF-like"/>
    <property type="match status" value="1"/>
</dbReference>
<dbReference type="eggNOG" id="COG1434">
    <property type="taxonomic scope" value="Bacteria"/>
</dbReference>
<dbReference type="PANTHER" id="PTHR30336:SF4">
    <property type="entry name" value="ENVELOPE BIOGENESIS FACTOR ELYC"/>
    <property type="match status" value="1"/>
</dbReference>
<keyword evidence="3" id="KW-1185">Reference proteome</keyword>
<organism evidence="2 3">
    <name type="scientific">Lutibaculum baratangense AMV1</name>
    <dbReference type="NCBI Taxonomy" id="631454"/>
    <lineage>
        <taxon>Bacteria</taxon>
        <taxon>Pseudomonadati</taxon>
        <taxon>Pseudomonadota</taxon>
        <taxon>Alphaproteobacteria</taxon>
        <taxon>Hyphomicrobiales</taxon>
        <taxon>Tepidamorphaceae</taxon>
        <taxon>Lutibaculum</taxon>
    </lineage>
</organism>
<dbReference type="PANTHER" id="PTHR30336">
    <property type="entry name" value="INNER MEMBRANE PROTEIN, PROBABLE PERMEASE"/>
    <property type="match status" value="1"/>
</dbReference>
<name>V4RN84_9HYPH</name>
<evidence type="ECO:0000313" key="3">
    <source>
        <dbReference type="Proteomes" id="UP000017819"/>
    </source>
</evidence>
<sequence length="196" mass="21046">MLEDRFPQARNDGPVAGIVMLGGAVNVHISEDRGAPALNDAGERVAAVAILARRHPDARIILSGGASEGHGSRSMTESALARDLLIAMDVREDKITLEERSADTCENAEESTALAEPKPGETWLLVTSASHMPRSMACFRAAGFGVLPYPVDYRTRDARMMSVAEGVSAFDLATHEWIGLAAYRVTGRTKELFPAP</sequence>
<evidence type="ECO:0000259" key="1">
    <source>
        <dbReference type="Pfam" id="PF02698"/>
    </source>
</evidence>
<dbReference type="InterPro" id="IPR014729">
    <property type="entry name" value="Rossmann-like_a/b/a_fold"/>
</dbReference>
<gene>
    <name evidence="2" type="ORF">N177_0050</name>
</gene>
<dbReference type="InterPro" id="IPR003848">
    <property type="entry name" value="DUF218"/>
</dbReference>
<dbReference type="AlphaFoldDB" id="V4RN84"/>
<dbReference type="PATRIC" id="fig|631454.5.peg.49"/>
<comment type="caution">
    <text evidence="2">The sequence shown here is derived from an EMBL/GenBank/DDBJ whole genome shotgun (WGS) entry which is preliminary data.</text>
</comment>
<dbReference type="Gene3D" id="3.40.50.620">
    <property type="entry name" value="HUPs"/>
    <property type="match status" value="1"/>
</dbReference>
<dbReference type="GO" id="GO:0043164">
    <property type="term" value="P:Gram-negative-bacterium-type cell wall biogenesis"/>
    <property type="evidence" value="ECO:0007669"/>
    <property type="project" value="TreeGrafter"/>
</dbReference>
<protein>
    <submittedName>
        <fullName evidence="2">Putative membrane protein</fullName>
    </submittedName>
</protein>